<dbReference type="Proteomes" id="UP001054945">
    <property type="component" value="Unassembled WGS sequence"/>
</dbReference>
<evidence type="ECO:0000313" key="2">
    <source>
        <dbReference type="Proteomes" id="UP001054945"/>
    </source>
</evidence>
<dbReference type="EMBL" id="BPLR01001702">
    <property type="protein sequence ID" value="GIZ04215.1"/>
    <property type="molecule type" value="Genomic_DNA"/>
</dbReference>
<proteinExistence type="predicted"/>
<accession>A0AAV4YAW9</accession>
<name>A0AAV4YAW9_CAEEX</name>
<evidence type="ECO:0000313" key="1">
    <source>
        <dbReference type="EMBL" id="GIZ04215.1"/>
    </source>
</evidence>
<dbReference type="AlphaFoldDB" id="A0AAV4YAW9"/>
<comment type="caution">
    <text evidence="1">The sequence shown here is derived from an EMBL/GenBank/DDBJ whole genome shotgun (WGS) entry which is preliminary data.</text>
</comment>
<gene>
    <name evidence="1" type="ORF">CEXT_548151</name>
</gene>
<keyword evidence="2" id="KW-1185">Reference proteome</keyword>
<protein>
    <submittedName>
        <fullName evidence="1">Uncharacterized protein</fullName>
    </submittedName>
</protein>
<reference evidence="1 2" key="1">
    <citation type="submission" date="2021-06" db="EMBL/GenBank/DDBJ databases">
        <title>Caerostris extrusa draft genome.</title>
        <authorList>
            <person name="Kono N."/>
            <person name="Arakawa K."/>
        </authorList>
    </citation>
    <scope>NUCLEOTIDE SEQUENCE [LARGE SCALE GENOMIC DNA]</scope>
</reference>
<organism evidence="1 2">
    <name type="scientific">Caerostris extrusa</name>
    <name type="common">Bark spider</name>
    <name type="synonym">Caerostris bankana</name>
    <dbReference type="NCBI Taxonomy" id="172846"/>
    <lineage>
        <taxon>Eukaryota</taxon>
        <taxon>Metazoa</taxon>
        <taxon>Ecdysozoa</taxon>
        <taxon>Arthropoda</taxon>
        <taxon>Chelicerata</taxon>
        <taxon>Arachnida</taxon>
        <taxon>Araneae</taxon>
        <taxon>Araneomorphae</taxon>
        <taxon>Entelegynae</taxon>
        <taxon>Araneoidea</taxon>
        <taxon>Araneidae</taxon>
        <taxon>Caerostris</taxon>
    </lineage>
</organism>
<sequence length="122" mass="13851">MVLASLVNSGKESDRNLWKEELFPGRQITLNNKTMFTVPQSSQFLKIDPQANFQHPSQIKNRLHCLFHRHLISMSPTFAARTVIFGGGQNASPVLRSSHIHFPEGRCEDWSRNFGKAEGTML</sequence>